<dbReference type="SUPFAM" id="SSF54171">
    <property type="entry name" value="DNA-binding domain"/>
    <property type="match status" value="1"/>
</dbReference>
<dbReference type="InterPro" id="IPR016177">
    <property type="entry name" value="DNA-bd_dom_sf"/>
</dbReference>
<dbReference type="CDD" id="cd00085">
    <property type="entry name" value="HNHc"/>
    <property type="match status" value="1"/>
</dbReference>
<dbReference type="RefSeq" id="WP_071941032.1">
    <property type="nucleotide sequence ID" value="NZ_CP016814.1"/>
</dbReference>
<feature type="region of interest" description="Disordered" evidence="1">
    <location>
        <begin position="77"/>
        <end position="111"/>
    </location>
</feature>
<dbReference type="Pfam" id="PF13392">
    <property type="entry name" value="HNH_3"/>
    <property type="match status" value="1"/>
</dbReference>
<evidence type="ECO:0000259" key="2">
    <source>
        <dbReference type="SMART" id="SM00507"/>
    </source>
</evidence>
<feature type="compositionally biased region" description="Basic and acidic residues" evidence="1">
    <location>
        <begin position="93"/>
        <end position="104"/>
    </location>
</feature>
<sequence>MNRTEILSVLIYQPSTGIFRWRTRTGGKAVKGSIAGGVNSRGYVSLRVKGKNYTAHRLAFFLVNGFLPPEVDHIDGNKTNNSATNLRASTKSENQHNSKIRKDNSTGVKGVHWDSRDRKWVSSIKKDKVRHDLGRYESIFDAACAVISMRNRLHGEFGNRGDKLSKSGIKVEA</sequence>
<proteinExistence type="predicted"/>
<feature type="compositionally biased region" description="Polar residues" evidence="1">
    <location>
        <begin position="77"/>
        <end position="92"/>
    </location>
</feature>
<protein>
    <recommendedName>
        <fullName evidence="2">HNH nuclease domain-containing protein</fullName>
    </recommendedName>
</protein>
<dbReference type="Gene3D" id="3.90.75.20">
    <property type="match status" value="1"/>
</dbReference>
<dbReference type="InterPro" id="IPR003615">
    <property type="entry name" value="HNH_nuc"/>
</dbReference>
<dbReference type="SMART" id="SM00507">
    <property type="entry name" value="HNHc"/>
    <property type="match status" value="1"/>
</dbReference>
<evidence type="ECO:0000256" key="1">
    <source>
        <dbReference type="SAM" id="MobiDB-lite"/>
    </source>
</evidence>
<feature type="domain" description="HNH nuclease" evidence="2">
    <location>
        <begin position="49"/>
        <end position="95"/>
    </location>
</feature>
<dbReference type="Proteomes" id="UP000468995">
    <property type="component" value="Unassembled WGS sequence"/>
</dbReference>
<evidence type="ECO:0000313" key="3">
    <source>
        <dbReference type="EMBL" id="MSS34746.1"/>
    </source>
</evidence>
<comment type="caution">
    <text evidence="3">The sequence shown here is derived from an EMBL/GenBank/DDBJ whole genome shotgun (WGS) entry which is preliminary data.</text>
</comment>
<dbReference type="AlphaFoldDB" id="A0AAW9V5V5"/>
<evidence type="ECO:0000313" key="4">
    <source>
        <dbReference type="Proteomes" id="UP000468995"/>
    </source>
</evidence>
<dbReference type="GO" id="GO:0003677">
    <property type="term" value="F:DNA binding"/>
    <property type="evidence" value="ECO:0007669"/>
    <property type="project" value="InterPro"/>
</dbReference>
<gene>
    <name evidence="3" type="ORF">FME62_28875</name>
</gene>
<organism evidence="3 4">
    <name type="scientific">Klebsiella pneumoniae</name>
    <dbReference type="NCBI Taxonomy" id="573"/>
    <lineage>
        <taxon>Bacteria</taxon>
        <taxon>Pseudomonadati</taxon>
        <taxon>Pseudomonadota</taxon>
        <taxon>Gammaproteobacteria</taxon>
        <taxon>Enterobacterales</taxon>
        <taxon>Enterobacteriaceae</taxon>
        <taxon>Klebsiella/Raoultella group</taxon>
        <taxon>Klebsiella</taxon>
        <taxon>Klebsiella pneumoniae complex</taxon>
    </lineage>
</organism>
<reference evidence="3 4" key="1">
    <citation type="submission" date="2019-07" db="EMBL/GenBank/DDBJ databases">
        <title>Genome sequence of OXA-232-producing Klebsiella pneumoniae ST23 from septicemic neonate.</title>
        <authorList>
            <person name="Mukherjee S."/>
            <person name="Naha S."/>
            <person name="Bhadury P."/>
            <person name="Basu S."/>
        </authorList>
    </citation>
    <scope>NUCLEOTIDE SEQUENCE [LARGE SCALE GENOMIC DNA]</scope>
    <source>
        <strain evidence="3 4">EN5275</strain>
    </source>
</reference>
<dbReference type="EMBL" id="VINI01000054">
    <property type="protein sequence ID" value="MSS34746.1"/>
    <property type="molecule type" value="Genomic_DNA"/>
</dbReference>
<name>A0AAW9V5V5_KLEPN</name>
<accession>A0AAW9V5V5</accession>
<dbReference type="SUPFAM" id="SSF54060">
    <property type="entry name" value="His-Me finger endonucleases"/>
    <property type="match status" value="1"/>
</dbReference>
<dbReference type="InterPro" id="IPR044925">
    <property type="entry name" value="His-Me_finger_sf"/>
</dbReference>